<evidence type="ECO:0000313" key="1">
    <source>
        <dbReference type="EMBL" id="SFX35484.1"/>
    </source>
</evidence>
<dbReference type="AlphaFoldDB" id="A0A1K1WER6"/>
<dbReference type="InterPro" id="IPR015943">
    <property type="entry name" value="WD40/YVTN_repeat-like_dom_sf"/>
</dbReference>
<dbReference type="STRING" id="1893.SAMN02787144_1002410"/>
<evidence type="ECO:0000313" key="2">
    <source>
        <dbReference type="Proteomes" id="UP000181909"/>
    </source>
</evidence>
<dbReference type="Gene3D" id="2.130.10.10">
    <property type="entry name" value="YVTN repeat-like/Quinoprotein amine dehydrogenase"/>
    <property type="match status" value="2"/>
</dbReference>
<reference evidence="1 2" key="1">
    <citation type="submission" date="2016-11" db="EMBL/GenBank/DDBJ databases">
        <authorList>
            <person name="Jaros S."/>
            <person name="Januszkiewicz K."/>
            <person name="Wedrychowicz H."/>
        </authorList>
    </citation>
    <scope>NUCLEOTIDE SEQUENCE [LARGE SCALE GENOMIC DNA]</scope>
    <source>
        <strain evidence="1 2">OK807</strain>
    </source>
</reference>
<accession>A0A1K1WER6</accession>
<organism evidence="1 2">
    <name type="scientific">Streptomyces atratus</name>
    <dbReference type="NCBI Taxonomy" id="1893"/>
    <lineage>
        <taxon>Bacteria</taxon>
        <taxon>Bacillati</taxon>
        <taxon>Actinomycetota</taxon>
        <taxon>Actinomycetes</taxon>
        <taxon>Kitasatosporales</taxon>
        <taxon>Streptomycetaceae</taxon>
        <taxon>Streptomyces</taxon>
    </lineage>
</organism>
<dbReference type="EMBL" id="FPJO01000002">
    <property type="protein sequence ID" value="SFX35484.1"/>
    <property type="molecule type" value="Genomic_DNA"/>
</dbReference>
<dbReference type="SUPFAM" id="SSF75011">
    <property type="entry name" value="3-carboxy-cis,cis-mucoante lactonizing enzyme"/>
    <property type="match status" value="1"/>
</dbReference>
<gene>
    <name evidence="1" type="ORF">SAMN02787144_1002410</name>
</gene>
<proteinExistence type="predicted"/>
<sequence>MSPARSAGDQPSLWGTQLRRNQHRIRIAATLAALTLGTAGLTALAPSAALAADGPVPGDTVAKLPISSYSAMVVDSVHERVYITDDRRNQYANQVHVYNFQGQKVGSLPTGSAPSGMALSVDSGTLYVSQSSGILAFDTATQERAGVTYTAYDVPCPRDIAFAGGKEWHTETPYLTTECDNRQTWLYGTAGNQSTDTGWNAAGRLRLTSGPEVPDRIVMAQTRSTGEANPFLTTLDAGGDTLVRGPERRFADAEGQGALDMKDVAQSPDGRRIAVADAAYGTRLLDATDLSDAPAAYQPLPEGAKASAVAFSGDGTYIARGAAATGSTADLLVQPADPAAGTAPLEFAFEGALDGDRIAPRGLGWSKDGSRLFAVTANTSGNEFWLHVIQPPAAQYDSRFTGTLSTTPGRPVVGEPVGIRGRLELDGPAPAEPVRVTAVRHDANGDRRLAPVEVDADGSFTVLDVPSVVGDATYTVSFTGDITHRPAEDTALTVTVDKAPTTIALTAPAEATKSAGLTITGTLTGQGRALPAGITVSVVRTDRKGTGTLTSAAVAADGTFTIDDLPRATGQVTYEVGYAGDALHSGSTASATVRVRV</sequence>
<name>A0A1K1WER6_STRAR</name>
<protein>
    <submittedName>
        <fullName evidence="1">Uncharacterized protein</fullName>
    </submittedName>
</protein>
<dbReference type="Proteomes" id="UP000181909">
    <property type="component" value="Unassembled WGS sequence"/>
</dbReference>